<gene>
    <name evidence="2" type="ORF">GCM10012286_64970</name>
</gene>
<dbReference type="Proteomes" id="UP000656881">
    <property type="component" value="Unassembled WGS sequence"/>
</dbReference>
<evidence type="ECO:0000313" key="2">
    <source>
        <dbReference type="EMBL" id="GGO54666.1"/>
    </source>
</evidence>
<keyword evidence="3" id="KW-1185">Reference proteome</keyword>
<sequence length="67" mass="7563">MEPSIPDDLVRMQREWSATYAQLAQQPGHTALRRRLLKLSMALARHPLSPAKRAELRQRARSGGTGQ</sequence>
<accession>A0ABQ2MMY3</accession>
<dbReference type="RefSeq" id="WP_229697359.1">
    <property type="nucleotide sequence ID" value="NZ_BMNG01000016.1"/>
</dbReference>
<name>A0ABQ2MMY3_9ACTN</name>
<proteinExistence type="predicted"/>
<evidence type="ECO:0000313" key="3">
    <source>
        <dbReference type="Proteomes" id="UP000656881"/>
    </source>
</evidence>
<evidence type="ECO:0008006" key="4">
    <source>
        <dbReference type="Google" id="ProtNLM"/>
    </source>
</evidence>
<dbReference type="EMBL" id="BMNG01000016">
    <property type="protein sequence ID" value="GGO54666.1"/>
    <property type="molecule type" value="Genomic_DNA"/>
</dbReference>
<reference evidence="3" key="1">
    <citation type="journal article" date="2019" name="Int. J. Syst. Evol. Microbiol.">
        <title>The Global Catalogue of Microorganisms (GCM) 10K type strain sequencing project: providing services to taxonomists for standard genome sequencing and annotation.</title>
        <authorList>
            <consortium name="The Broad Institute Genomics Platform"/>
            <consortium name="The Broad Institute Genome Sequencing Center for Infectious Disease"/>
            <person name="Wu L."/>
            <person name="Ma J."/>
        </authorList>
    </citation>
    <scope>NUCLEOTIDE SEQUENCE [LARGE SCALE GENOMIC DNA]</scope>
    <source>
        <strain evidence="3">CGMCC 4.7349</strain>
    </source>
</reference>
<feature type="region of interest" description="Disordered" evidence="1">
    <location>
        <begin position="48"/>
        <end position="67"/>
    </location>
</feature>
<protein>
    <recommendedName>
        <fullName evidence="4">DUF3263 domain-containing protein</fullName>
    </recommendedName>
</protein>
<organism evidence="2 3">
    <name type="scientific">Streptomyces lasiicapitis</name>
    <dbReference type="NCBI Taxonomy" id="1923961"/>
    <lineage>
        <taxon>Bacteria</taxon>
        <taxon>Bacillati</taxon>
        <taxon>Actinomycetota</taxon>
        <taxon>Actinomycetes</taxon>
        <taxon>Kitasatosporales</taxon>
        <taxon>Streptomycetaceae</taxon>
        <taxon>Streptomyces</taxon>
    </lineage>
</organism>
<evidence type="ECO:0000256" key="1">
    <source>
        <dbReference type="SAM" id="MobiDB-lite"/>
    </source>
</evidence>
<comment type="caution">
    <text evidence="2">The sequence shown here is derived from an EMBL/GenBank/DDBJ whole genome shotgun (WGS) entry which is preliminary data.</text>
</comment>